<feature type="region of interest" description="Disordered" evidence="1">
    <location>
        <begin position="16"/>
        <end position="36"/>
    </location>
</feature>
<dbReference type="EMBL" id="JAQQAF010000003">
    <property type="protein sequence ID" value="KAJ8498631.1"/>
    <property type="molecule type" value="Genomic_DNA"/>
</dbReference>
<gene>
    <name evidence="2" type="ORF">OPV22_009183</name>
</gene>
<dbReference type="AlphaFoldDB" id="A0AAV8R893"/>
<proteinExistence type="predicted"/>
<evidence type="ECO:0000256" key="1">
    <source>
        <dbReference type="SAM" id="MobiDB-lite"/>
    </source>
</evidence>
<evidence type="ECO:0000313" key="3">
    <source>
        <dbReference type="Proteomes" id="UP001222027"/>
    </source>
</evidence>
<dbReference type="Proteomes" id="UP001222027">
    <property type="component" value="Unassembled WGS sequence"/>
</dbReference>
<accession>A0AAV8R893</accession>
<name>A0AAV8R893_ENSVE</name>
<sequence length="112" mass="12755">MVPLVLLQEVATVGFGGPSSRERCSQKDGHQRARNDDVPSFGLVESTYVSPFLFLNRLYGLFLVRMYRSKDFIQAFRAARRMGMSNALSVLDSTMYGPQETWEVSHIPHKKQ</sequence>
<organism evidence="2 3">
    <name type="scientific">Ensete ventricosum</name>
    <name type="common">Abyssinian banana</name>
    <name type="synonym">Musa ensete</name>
    <dbReference type="NCBI Taxonomy" id="4639"/>
    <lineage>
        <taxon>Eukaryota</taxon>
        <taxon>Viridiplantae</taxon>
        <taxon>Streptophyta</taxon>
        <taxon>Embryophyta</taxon>
        <taxon>Tracheophyta</taxon>
        <taxon>Spermatophyta</taxon>
        <taxon>Magnoliopsida</taxon>
        <taxon>Liliopsida</taxon>
        <taxon>Zingiberales</taxon>
        <taxon>Musaceae</taxon>
        <taxon>Ensete</taxon>
    </lineage>
</organism>
<comment type="caution">
    <text evidence="2">The sequence shown here is derived from an EMBL/GenBank/DDBJ whole genome shotgun (WGS) entry which is preliminary data.</text>
</comment>
<keyword evidence="3" id="KW-1185">Reference proteome</keyword>
<evidence type="ECO:0000313" key="2">
    <source>
        <dbReference type="EMBL" id="KAJ8498631.1"/>
    </source>
</evidence>
<feature type="compositionally biased region" description="Basic and acidic residues" evidence="1">
    <location>
        <begin position="20"/>
        <end position="36"/>
    </location>
</feature>
<reference evidence="2 3" key="1">
    <citation type="submission" date="2022-12" db="EMBL/GenBank/DDBJ databases">
        <title>Chromosome-scale assembly of the Ensete ventricosum genome.</title>
        <authorList>
            <person name="Dussert Y."/>
            <person name="Stocks J."/>
            <person name="Wendawek A."/>
            <person name="Woldeyes F."/>
            <person name="Nichols R.A."/>
            <person name="Borrell J.S."/>
        </authorList>
    </citation>
    <scope>NUCLEOTIDE SEQUENCE [LARGE SCALE GENOMIC DNA]</scope>
    <source>
        <strain evidence="3">cv. Maze</strain>
        <tissue evidence="2">Seeds</tissue>
    </source>
</reference>
<protein>
    <submittedName>
        <fullName evidence="2">Uncharacterized protein</fullName>
    </submittedName>
</protein>